<dbReference type="AlphaFoldDB" id="A0A4Y8LQ05"/>
<dbReference type="PANTHER" id="PTHR30383">
    <property type="entry name" value="THIOESTERASE 1/PROTEASE 1/LYSOPHOSPHOLIPASE L1"/>
    <property type="match status" value="1"/>
</dbReference>
<dbReference type="OrthoDB" id="252349at2"/>
<dbReference type="PROSITE" id="PS51257">
    <property type="entry name" value="PROKAR_LIPOPROTEIN"/>
    <property type="match status" value="1"/>
</dbReference>
<evidence type="ECO:0000313" key="3">
    <source>
        <dbReference type="Proteomes" id="UP000297776"/>
    </source>
</evidence>
<dbReference type="SUPFAM" id="SSF52266">
    <property type="entry name" value="SGNH hydrolase"/>
    <property type="match status" value="1"/>
</dbReference>
<dbReference type="Pfam" id="PF13472">
    <property type="entry name" value="Lipase_GDSL_2"/>
    <property type="match status" value="1"/>
</dbReference>
<dbReference type="InterPro" id="IPR051532">
    <property type="entry name" value="Ester_Hydrolysis_Enzymes"/>
</dbReference>
<comment type="caution">
    <text evidence="2">The sequence shown here is derived from an EMBL/GenBank/DDBJ whole genome shotgun (WGS) entry which is preliminary data.</text>
</comment>
<evidence type="ECO:0000313" key="2">
    <source>
        <dbReference type="EMBL" id="TFE03017.1"/>
    </source>
</evidence>
<dbReference type="CDD" id="cd04506">
    <property type="entry name" value="SGNH_hydrolase_YpmR_like"/>
    <property type="match status" value="1"/>
</dbReference>
<organism evidence="2 3">
    <name type="scientific">Jeotgalibacillus salarius</name>
    <dbReference type="NCBI Taxonomy" id="546023"/>
    <lineage>
        <taxon>Bacteria</taxon>
        <taxon>Bacillati</taxon>
        <taxon>Bacillota</taxon>
        <taxon>Bacilli</taxon>
        <taxon>Bacillales</taxon>
        <taxon>Caryophanaceae</taxon>
        <taxon>Jeotgalibacillus</taxon>
    </lineage>
</organism>
<accession>A0A4Y8LQ05</accession>
<evidence type="ECO:0000259" key="1">
    <source>
        <dbReference type="Pfam" id="PF13472"/>
    </source>
</evidence>
<dbReference type="Gene3D" id="3.40.50.1110">
    <property type="entry name" value="SGNH hydrolase"/>
    <property type="match status" value="1"/>
</dbReference>
<dbReference type="InterPro" id="IPR013830">
    <property type="entry name" value="SGNH_hydro"/>
</dbReference>
<keyword evidence="3" id="KW-1185">Reference proteome</keyword>
<gene>
    <name evidence="2" type="ORF">E2626_04185</name>
</gene>
<reference evidence="2 3" key="1">
    <citation type="submission" date="2019-03" db="EMBL/GenBank/DDBJ databases">
        <authorList>
            <person name="Yang Y."/>
        </authorList>
    </citation>
    <scope>NUCLEOTIDE SEQUENCE [LARGE SCALE GENOMIC DNA]</scope>
    <source>
        <strain evidence="2 3">ASL-1</strain>
    </source>
</reference>
<protein>
    <submittedName>
        <fullName evidence="2">GDSL family lipase</fullName>
    </submittedName>
</protein>
<dbReference type="InterPro" id="IPR036514">
    <property type="entry name" value="SGNH_hydro_sf"/>
</dbReference>
<dbReference type="GO" id="GO:0004622">
    <property type="term" value="F:phosphatidylcholine lysophospholipase activity"/>
    <property type="evidence" value="ECO:0007669"/>
    <property type="project" value="TreeGrafter"/>
</dbReference>
<dbReference type="Proteomes" id="UP000297776">
    <property type="component" value="Unassembled WGS sequence"/>
</dbReference>
<proteinExistence type="predicted"/>
<feature type="domain" description="SGNH hydrolase-type esterase" evidence="1">
    <location>
        <begin position="59"/>
        <end position="250"/>
    </location>
</feature>
<dbReference type="PANTHER" id="PTHR30383:SF27">
    <property type="entry name" value="SPORE GERMINATION LIPASE LIPC"/>
    <property type="match status" value="1"/>
</dbReference>
<sequence length="273" mass="30804">MRQVYMMNKKIFVIFSVVFLLISGCNNVSSEQNVREIKLDDKIMPDDEFFPQPLKIVSLGDSLTQGVGDSQKSGGYVPLLETRLESKKNIGEVDILNFGKRGNRSDQLLSRIDKENDIQNAIAASDVAIITIGGNDVMKVVKSTFPSLTFENFEGARLSYEENLTEILSNIREINPEISIVLMGIYNPFFIFSADVKEMKMIVDTWNDSGKNIINDYDQTNYVDVADIFRQSDQNLLHTDYFHPNDEGYSLIAERIEMGVLEVLDADSSQGDE</sequence>
<name>A0A4Y8LQ05_9BACL</name>
<dbReference type="EMBL" id="SORX01000002">
    <property type="protein sequence ID" value="TFE03017.1"/>
    <property type="molecule type" value="Genomic_DNA"/>
</dbReference>